<name>A0A8E1RTM5_9GAMM</name>
<comment type="caution">
    <text evidence="1">The sequence shown here is derived from an EMBL/GenBank/DDBJ whole genome shotgun (WGS) entry which is preliminary data.</text>
</comment>
<dbReference type="AlphaFoldDB" id="A0A8E1RTM5"/>
<evidence type="ECO:0000313" key="2">
    <source>
        <dbReference type="Proteomes" id="UP000071979"/>
    </source>
</evidence>
<dbReference type="EMBL" id="LDSE01000070">
    <property type="protein sequence ID" value="KTS64500.1"/>
    <property type="molecule type" value="Genomic_DNA"/>
</dbReference>
<accession>A0A8E1RTM5</accession>
<gene>
    <name evidence="1" type="ORF">SA3R_22375</name>
</gene>
<organism evidence="1 2">
    <name type="scientific">Pantoea dispersa</name>
    <dbReference type="NCBI Taxonomy" id="59814"/>
    <lineage>
        <taxon>Bacteria</taxon>
        <taxon>Pseudomonadati</taxon>
        <taxon>Pseudomonadota</taxon>
        <taxon>Gammaproteobacteria</taxon>
        <taxon>Enterobacterales</taxon>
        <taxon>Erwiniaceae</taxon>
        <taxon>Pantoea</taxon>
    </lineage>
</organism>
<sequence>MHDQRPISSPLTAPVASAAALVPAARDRITRTIERMSRPERQIDAIRQTPMTKQKFISELLDNVMGKRSS</sequence>
<proteinExistence type="predicted"/>
<evidence type="ECO:0000313" key="1">
    <source>
        <dbReference type="EMBL" id="KTS64500.1"/>
    </source>
</evidence>
<reference evidence="1 2" key="1">
    <citation type="journal article" date="2016" name="Front. Microbiol.">
        <title>Genomic Resource of Rice Seed Associated Bacteria.</title>
        <authorList>
            <person name="Midha S."/>
            <person name="Bansal K."/>
            <person name="Sharma S."/>
            <person name="Kumar N."/>
            <person name="Patil P.P."/>
            <person name="Chaudhry V."/>
            <person name="Patil P.B."/>
        </authorList>
    </citation>
    <scope>NUCLEOTIDE SEQUENCE [LARGE SCALE GENOMIC DNA]</scope>
    <source>
        <strain evidence="1 2">SA3</strain>
    </source>
</reference>
<dbReference type="Proteomes" id="UP000071979">
    <property type="component" value="Unassembled WGS sequence"/>
</dbReference>
<protein>
    <submittedName>
        <fullName evidence="1">Uncharacterized protein</fullName>
    </submittedName>
</protein>